<evidence type="ECO:0000256" key="3">
    <source>
        <dbReference type="ARBA" id="ARBA00022664"/>
    </source>
</evidence>
<evidence type="ECO:0000259" key="9">
    <source>
        <dbReference type="Pfam" id="PF23220"/>
    </source>
</evidence>
<name>A0ABP0EF18_9ASCO</name>
<evidence type="ECO:0000256" key="8">
    <source>
        <dbReference type="ARBA" id="ARBA00039472"/>
    </source>
</evidence>
<dbReference type="InterPro" id="IPR011990">
    <property type="entry name" value="TPR-like_helical_dom_sf"/>
</dbReference>
<keyword evidence="7" id="KW-0539">Nucleus</keyword>
<feature type="domain" description="Pre-mRNA-splicing factor Syf1-like N-terminal HAT-repeats" evidence="11">
    <location>
        <begin position="13"/>
        <end position="178"/>
    </location>
</feature>
<proteinExistence type="inferred from homology"/>
<keyword evidence="3" id="KW-0507">mRNA processing</keyword>
<dbReference type="Gene3D" id="1.25.40.10">
    <property type="entry name" value="Tetratricopeptide repeat domain"/>
    <property type="match status" value="4"/>
</dbReference>
<dbReference type="SMART" id="SM00386">
    <property type="entry name" value="HAT"/>
    <property type="match status" value="9"/>
</dbReference>
<dbReference type="EMBL" id="OZ004257">
    <property type="protein sequence ID" value="CAK7907208.1"/>
    <property type="molecule type" value="Genomic_DNA"/>
</dbReference>
<evidence type="ECO:0000313" key="12">
    <source>
        <dbReference type="EMBL" id="CAK7907208.1"/>
    </source>
</evidence>
<dbReference type="SUPFAM" id="SSF48452">
    <property type="entry name" value="TPR-like"/>
    <property type="match status" value="4"/>
</dbReference>
<keyword evidence="5" id="KW-0677">Repeat</keyword>
<dbReference type="Pfam" id="PF23233">
    <property type="entry name" value="HAT_Syf1_CNRKL1_N"/>
    <property type="match status" value="1"/>
</dbReference>
<evidence type="ECO:0000256" key="1">
    <source>
        <dbReference type="ARBA" id="ARBA00004123"/>
    </source>
</evidence>
<comment type="subcellular location">
    <subcellularLocation>
        <location evidence="1">Nucleus</location>
    </subcellularLocation>
</comment>
<dbReference type="InterPro" id="IPR045075">
    <property type="entry name" value="Syf1-like"/>
</dbReference>
<evidence type="ECO:0000256" key="7">
    <source>
        <dbReference type="ARBA" id="ARBA00023242"/>
    </source>
</evidence>
<keyword evidence="4" id="KW-0747">Spliceosome</keyword>
<feature type="domain" description="Pre-mRNA-splicing factor SYF1 central HAT repeats" evidence="9">
    <location>
        <begin position="195"/>
        <end position="409"/>
    </location>
</feature>
<gene>
    <name evidence="12" type="primary">SYF1</name>
    <name evidence="12" type="ORF">CAAN4_E04434</name>
</gene>
<dbReference type="InterPro" id="IPR055433">
    <property type="entry name" value="HAT_Syf1-like_N"/>
</dbReference>
<evidence type="ECO:0000256" key="2">
    <source>
        <dbReference type="ARBA" id="ARBA00008644"/>
    </source>
</evidence>
<organism evidence="12 13">
    <name type="scientific">[Candida] anglica</name>
    <dbReference type="NCBI Taxonomy" id="148631"/>
    <lineage>
        <taxon>Eukaryota</taxon>
        <taxon>Fungi</taxon>
        <taxon>Dikarya</taxon>
        <taxon>Ascomycota</taxon>
        <taxon>Saccharomycotina</taxon>
        <taxon>Pichiomycetes</taxon>
        <taxon>Debaryomycetaceae</taxon>
        <taxon>Kurtzmaniella</taxon>
    </lineage>
</organism>
<protein>
    <recommendedName>
        <fullName evidence="8">Pre-mRNA-splicing factor SYF1</fullName>
    </recommendedName>
</protein>
<dbReference type="InterPro" id="IPR055430">
    <property type="entry name" value="HAT_Syf1_CNRKL1_C"/>
</dbReference>
<evidence type="ECO:0000259" key="11">
    <source>
        <dbReference type="Pfam" id="PF23233"/>
    </source>
</evidence>
<dbReference type="Proteomes" id="UP001497600">
    <property type="component" value="Chromosome E"/>
</dbReference>
<evidence type="ECO:0000256" key="6">
    <source>
        <dbReference type="ARBA" id="ARBA00023187"/>
    </source>
</evidence>
<dbReference type="InterPro" id="IPR056350">
    <property type="entry name" value="HAT_Syf1_central"/>
</dbReference>
<evidence type="ECO:0000256" key="5">
    <source>
        <dbReference type="ARBA" id="ARBA00022737"/>
    </source>
</evidence>
<feature type="domain" description="Pre-mRNA-splicing factor Syf1/CRNKL1-like C-terminal HAT-repeats" evidence="10">
    <location>
        <begin position="421"/>
        <end position="832"/>
    </location>
</feature>
<dbReference type="InterPro" id="IPR003107">
    <property type="entry name" value="HAT"/>
</dbReference>
<dbReference type="Pfam" id="PF23220">
    <property type="entry name" value="HAT_Syf1_M"/>
    <property type="match status" value="1"/>
</dbReference>
<keyword evidence="6" id="KW-0508">mRNA splicing</keyword>
<evidence type="ECO:0000259" key="10">
    <source>
        <dbReference type="Pfam" id="PF23231"/>
    </source>
</evidence>
<keyword evidence="13" id="KW-1185">Reference proteome</keyword>
<comment type="similarity">
    <text evidence="2">Belongs to the crooked-neck family.</text>
</comment>
<dbReference type="Pfam" id="PF23231">
    <property type="entry name" value="HAT_Syf1_CNRKL1_C"/>
    <property type="match status" value="1"/>
</dbReference>
<dbReference type="PANTHER" id="PTHR11246">
    <property type="entry name" value="PRE-MRNA SPLICING FACTOR"/>
    <property type="match status" value="1"/>
</dbReference>
<evidence type="ECO:0000256" key="4">
    <source>
        <dbReference type="ARBA" id="ARBA00022728"/>
    </source>
</evidence>
<evidence type="ECO:0000313" key="13">
    <source>
        <dbReference type="Proteomes" id="UP001497600"/>
    </source>
</evidence>
<accession>A0ABP0EF18</accession>
<sequence>MPTWDLDRLIVLDDIKYEQSLLKTPHDLTVWLKYYRSKEMQQCDDHLTIIQSKVSILSRATTALPGSYKIWLLYLDLRTSLLEDVSYISNKQQFNIVNDLFQTSLHWLKKYPVIWQRYLSFLIKTQISQISFIRKEFNRSLFNLPITQHHLIWPLYLEFANKIGGLTLIQTYTKFLQYEIPEDLQTNDNQFGVSIEEIISKLIANGGIKEASALFKTILQNFSKYALMGKSQLQLWLDFSDLISTNAKILSQNSSFEIDSFYEELIFEGLEKFPDQISKFYLKLISYHVKRKNFQKCRYLFDKGLKECVTVRDFIIIFDSFTEFEEKLINEIAAKLELNEDDKELTLDLNIRMTYLEQLIDNRAIYLNDMMLRQDPNNIDEWMKKIEIHETTQNINKVLSSYAEALTTINPFKAHSLSNNANNTYPQIWMNYAKVYTSNKDYKTASVILSKAIQSQFQSPDDLASIYIEWSQLENIAGNYDEAIKIVEDACNFIPENEYEFIDYTDDSIDVHIRLHKSTKLWSYYLDMLESFVESGTLEEIERVSQAFDKLIYLKIATPLNIVNHASFLEDWEYYEKSFTIYELGIKIFKYPISFEIWNIYLVKAITHKLNTERIRDLFEQCLNGDNNEQTRCPPDLCKPIYILYSRFEEENGLILKSLKALKSCIDRLNEGLSQGFNKSKIIQQKCDVYKIIIEKYELLEDISLLRETYSTILQDMSLPVDKLVSFAVKFIDLETKHKEFARVRSLFKHILELKNPVELSEVWEKWQQFELKFGNENEYKELLRYKRLTTTKFETELMLQNSVAPKGFVKATEFNEATTERKDNVADPIENPIENAEEIELDMD</sequence>
<reference evidence="12 13" key="1">
    <citation type="submission" date="2024-01" db="EMBL/GenBank/DDBJ databases">
        <authorList>
            <consortium name="Genoscope - CEA"/>
            <person name="William W."/>
        </authorList>
    </citation>
    <scope>NUCLEOTIDE SEQUENCE [LARGE SCALE GENOMIC DNA]</scope>
    <source>
        <strain evidence="12 13">29B2s-10</strain>
    </source>
</reference>
<dbReference type="PANTHER" id="PTHR11246:SF5">
    <property type="entry name" value="PRE-MRNA-SPLICING FACTOR SYF1"/>
    <property type="match status" value="1"/>
</dbReference>